<accession>A0A2L0RXK6</accession>
<name>A0A2L0RXK6_9PSED</name>
<dbReference type="EMBL" id="CP018049">
    <property type="protein sequence ID" value="AUZ46833.1"/>
    <property type="molecule type" value="Genomic_DNA"/>
</dbReference>
<dbReference type="RefSeq" id="WP_104503321.1">
    <property type="nucleotide sequence ID" value="NZ_CP018049.1"/>
</dbReference>
<evidence type="ECO:0000313" key="1">
    <source>
        <dbReference type="EMBL" id="AUZ46833.1"/>
    </source>
</evidence>
<dbReference type="Proteomes" id="UP000239888">
    <property type="component" value="Chromosome"/>
</dbReference>
<gene>
    <name evidence="1" type="ORF">BOP93_14885</name>
</gene>
<reference evidence="1 2" key="1">
    <citation type="journal article" date="2018" name="Front. Microbiol.">
        <title>Pseudomonas orientalis F9: A Potent Antagonist against Phytopathogens with Phytotoxic Effect in the Apple Flower.</title>
        <authorList>
            <person name="Zengerer V."/>
            <person name="Schmid M."/>
            <person name="Bieri M."/>
            <person name="Muller D.C."/>
            <person name="Remus-Emsermann M.N.P."/>
            <person name="Ahrens C.H."/>
            <person name="Pelludat C."/>
        </authorList>
    </citation>
    <scope>NUCLEOTIDE SEQUENCE [LARGE SCALE GENOMIC DNA]</scope>
    <source>
        <strain evidence="1 2">F9</strain>
    </source>
</reference>
<organism evidence="1 2">
    <name type="scientific">Pseudomonas orientalis</name>
    <dbReference type="NCBI Taxonomy" id="76758"/>
    <lineage>
        <taxon>Bacteria</taxon>
        <taxon>Pseudomonadati</taxon>
        <taxon>Pseudomonadota</taxon>
        <taxon>Gammaproteobacteria</taxon>
        <taxon>Pseudomonadales</taxon>
        <taxon>Pseudomonadaceae</taxon>
        <taxon>Pseudomonas</taxon>
    </lineage>
</organism>
<evidence type="ECO:0000313" key="2">
    <source>
        <dbReference type="Proteomes" id="UP000239888"/>
    </source>
</evidence>
<dbReference type="KEGG" id="poi:BOP93_14885"/>
<protein>
    <submittedName>
        <fullName evidence="1">Uncharacterized protein</fullName>
    </submittedName>
</protein>
<sequence length="135" mass="15357">MFEVPMYRKNGSRIELQNLLEKVPANDWVWLIIEFDGVANLPNDESIDGFQNRIRCLPKGLVKTWEDILSFSRCVDYTIDCLIVAVSCMEQVGVEKLLGDDFQNCLVFIRAIDSTDWMLHASNSEILDGLKVVTG</sequence>
<proteinExistence type="predicted"/>
<dbReference type="AlphaFoldDB" id="A0A2L0RXK6"/>